<keyword evidence="1" id="KW-1133">Transmembrane helix</keyword>
<evidence type="ECO:0000313" key="3">
    <source>
        <dbReference type="Proteomes" id="UP001176891"/>
    </source>
</evidence>
<proteinExistence type="predicted"/>
<sequence>MKKNYIITILFKTSQKPIKIKALHLLYTVVFVQISTIVLGVVELLRAALFI</sequence>
<name>A0ABT8X4N0_9FLAO</name>
<dbReference type="RefSeq" id="WP_303283561.1">
    <property type="nucleotide sequence ID" value="NZ_BAABCZ010000004.1"/>
</dbReference>
<dbReference type="EMBL" id="JAUOEM010000005">
    <property type="protein sequence ID" value="MDO5988909.1"/>
    <property type="molecule type" value="Genomic_DNA"/>
</dbReference>
<keyword evidence="1" id="KW-0472">Membrane</keyword>
<keyword evidence="1" id="KW-0812">Transmembrane</keyword>
<organism evidence="2 3">
    <name type="scientific">Flavivirga amylovorans</name>
    <dbReference type="NCBI Taxonomy" id="870486"/>
    <lineage>
        <taxon>Bacteria</taxon>
        <taxon>Pseudomonadati</taxon>
        <taxon>Bacteroidota</taxon>
        <taxon>Flavobacteriia</taxon>
        <taxon>Flavobacteriales</taxon>
        <taxon>Flavobacteriaceae</taxon>
        <taxon>Flavivirga</taxon>
    </lineage>
</organism>
<evidence type="ECO:0000313" key="2">
    <source>
        <dbReference type="EMBL" id="MDO5988909.1"/>
    </source>
</evidence>
<evidence type="ECO:0000256" key="1">
    <source>
        <dbReference type="SAM" id="Phobius"/>
    </source>
</evidence>
<comment type="caution">
    <text evidence="2">The sequence shown here is derived from an EMBL/GenBank/DDBJ whole genome shotgun (WGS) entry which is preliminary data.</text>
</comment>
<feature type="transmembrane region" description="Helical" evidence="1">
    <location>
        <begin position="21"/>
        <end position="42"/>
    </location>
</feature>
<protein>
    <submittedName>
        <fullName evidence="2">Uncharacterized protein</fullName>
    </submittedName>
</protein>
<reference evidence="2" key="1">
    <citation type="submission" date="2023-07" db="EMBL/GenBank/DDBJ databases">
        <title>Two novel species in the genus Flavivirga.</title>
        <authorList>
            <person name="Kwon K."/>
        </authorList>
    </citation>
    <scope>NUCLEOTIDE SEQUENCE</scope>
    <source>
        <strain evidence="2">KACC 14157</strain>
    </source>
</reference>
<dbReference type="Proteomes" id="UP001176891">
    <property type="component" value="Unassembled WGS sequence"/>
</dbReference>
<accession>A0ABT8X4N0</accession>
<keyword evidence="3" id="KW-1185">Reference proteome</keyword>
<gene>
    <name evidence="2" type="ORF">Q4Q39_15980</name>
</gene>